<dbReference type="PROSITE" id="PS50231">
    <property type="entry name" value="RICIN_B_LECTIN"/>
    <property type="match status" value="1"/>
</dbReference>
<evidence type="ECO:0000313" key="3">
    <source>
        <dbReference type="EMBL" id="KAL0067205.1"/>
    </source>
</evidence>
<comment type="caution">
    <text evidence="3">The sequence shown here is derived from an EMBL/GenBank/DDBJ whole genome shotgun (WGS) entry which is preliminary data.</text>
</comment>
<dbReference type="Proteomes" id="UP001437256">
    <property type="component" value="Unassembled WGS sequence"/>
</dbReference>
<dbReference type="Gene3D" id="2.80.10.50">
    <property type="match status" value="1"/>
</dbReference>
<dbReference type="EMBL" id="JBBXMP010000028">
    <property type="protein sequence ID" value="KAL0067205.1"/>
    <property type="molecule type" value="Genomic_DNA"/>
</dbReference>
<accession>A0ABR3A116</accession>
<evidence type="ECO:0000259" key="2">
    <source>
        <dbReference type="SMART" id="SM00458"/>
    </source>
</evidence>
<dbReference type="InterPro" id="IPR035992">
    <property type="entry name" value="Ricin_B-like_lectins"/>
</dbReference>
<keyword evidence="4" id="KW-1185">Reference proteome</keyword>
<dbReference type="Pfam" id="PF00652">
    <property type="entry name" value="Ricin_B_lectin"/>
    <property type="match status" value="1"/>
</dbReference>
<name>A0ABR3A116_9AGAR</name>
<reference evidence="3 4" key="1">
    <citation type="submission" date="2024-05" db="EMBL/GenBank/DDBJ databases">
        <title>A draft genome resource for the thread blight pathogen Marasmius tenuissimus strain MS-2.</title>
        <authorList>
            <person name="Yulfo-Soto G.E."/>
            <person name="Baruah I.K."/>
            <person name="Amoako-Attah I."/>
            <person name="Bukari Y."/>
            <person name="Meinhardt L.W."/>
            <person name="Bailey B.A."/>
            <person name="Cohen S.P."/>
        </authorList>
    </citation>
    <scope>NUCLEOTIDE SEQUENCE [LARGE SCALE GENOMIC DNA]</scope>
    <source>
        <strain evidence="3 4">MS-2</strain>
    </source>
</reference>
<feature type="chain" id="PRO_5047364629" description="Ricin B lectin domain-containing protein" evidence="1">
    <location>
        <begin position="18"/>
        <end position="159"/>
    </location>
</feature>
<organism evidence="3 4">
    <name type="scientific">Marasmius tenuissimus</name>
    <dbReference type="NCBI Taxonomy" id="585030"/>
    <lineage>
        <taxon>Eukaryota</taxon>
        <taxon>Fungi</taxon>
        <taxon>Dikarya</taxon>
        <taxon>Basidiomycota</taxon>
        <taxon>Agaricomycotina</taxon>
        <taxon>Agaricomycetes</taxon>
        <taxon>Agaricomycetidae</taxon>
        <taxon>Agaricales</taxon>
        <taxon>Marasmiineae</taxon>
        <taxon>Marasmiaceae</taxon>
        <taxon>Marasmius</taxon>
    </lineage>
</organism>
<evidence type="ECO:0000313" key="4">
    <source>
        <dbReference type="Proteomes" id="UP001437256"/>
    </source>
</evidence>
<dbReference type="InterPro" id="IPR000772">
    <property type="entry name" value="Ricin_B_lectin"/>
</dbReference>
<proteinExistence type="predicted"/>
<feature type="domain" description="Ricin B lectin" evidence="2">
    <location>
        <begin position="24"/>
        <end position="157"/>
    </location>
</feature>
<protein>
    <recommendedName>
        <fullName evidence="2">Ricin B lectin domain-containing protein</fullName>
    </recommendedName>
</protein>
<gene>
    <name evidence="3" type="ORF">AAF712_005775</name>
</gene>
<keyword evidence="1" id="KW-0732">Signal</keyword>
<dbReference type="SMART" id="SM00458">
    <property type="entry name" value="RICIN"/>
    <property type="match status" value="1"/>
</dbReference>
<evidence type="ECO:0000256" key="1">
    <source>
        <dbReference type="SAM" id="SignalP"/>
    </source>
</evidence>
<sequence length="159" mass="17178">MHLAAISLYAFVAVSSALRIESANPAFGAAGRRGCLTVLTPTLNAPVVIWDCNLTVEQNWTYAPAGAPNSVGQPIKLFGTKCLDVKDGANADGTKLQMYDCFNQAPNQQWVVNTDTTFQWAGTNKCIDLTNGSITNGNQLQISTCDRNNANQRYYSTPV</sequence>
<dbReference type="SUPFAM" id="SSF50370">
    <property type="entry name" value="Ricin B-like lectins"/>
    <property type="match status" value="1"/>
</dbReference>
<feature type="signal peptide" evidence="1">
    <location>
        <begin position="1"/>
        <end position="17"/>
    </location>
</feature>